<evidence type="ECO:0000313" key="2">
    <source>
        <dbReference type="Proteomes" id="UP000567179"/>
    </source>
</evidence>
<dbReference type="EMBL" id="JAACJJ010000043">
    <property type="protein sequence ID" value="KAF5315138.1"/>
    <property type="molecule type" value="Genomic_DNA"/>
</dbReference>
<dbReference type="OrthoDB" id="3232239at2759"/>
<proteinExistence type="predicted"/>
<accession>A0A8H5B233</accession>
<evidence type="ECO:0000313" key="1">
    <source>
        <dbReference type="EMBL" id="KAF5315138.1"/>
    </source>
</evidence>
<gene>
    <name evidence="1" type="ORF">D9619_007582</name>
</gene>
<comment type="caution">
    <text evidence="1">The sequence shown here is derived from an EMBL/GenBank/DDBJ whole genome shotgun (WGS) entry which is preliminary data.</text>
</comment>
<dbReference type="AlphaFoldDB" id="A0A8H5B233"/>
<reference evidence="1 2" key="1">
    <citation type="journal article" date="2020" name="ISME J.">
        <title>Uncovering the hidden diversity of litter-decomposition mechanisms in mushroom-forming fungi.</title>
        <authorList>
            <person name="Floudas D."/>
            <person name="Bentzer J."/>
            <person name="Ahren D."/>
            <person name="Johansson T."/>
            <person name="Persson P."/>
            <person name="Tunlid A."/>
        </authorList>
    </citation>
    <scope>NUCLEOTIDE SEQUENCE [LARGE SCALE GENOMIC DNA]</scope>
    <source>
        <strain evidence="1 2">CBS 101986</strain>
    </source>
</reference>
<sequence length="409" mass="46699">MACRLGPRPHGSLVLRTRTLIITIAYAQTHPTMSSPQPPLEIYLYIIRKVTCNTTLCALSLCCRKFRDDAQRTLFYNPRVLASYTPARHEAFIDAITSSPDRLAPMVHVYVFDSFPTVSRKLINAALRAMSNLKQLGILARDQIYAEDVAHWTFKLDVLSWGEHQHRLLDCPSVLSAILQNQPNLKHLRAFGDTTVPQLKMDPHWCPQLQGVAGHASFVNLVLSHARPICHVQWINHHGCQFVVPPVNRLTLSGPPSALGSVRYFCFKRHNDTMDQAFLRHMRSLILVDAYVVCASDKAMADRLDFLANVPGIHRLILTGSILMHRPHPNAIPYIISARRAFRLCSNLRYIDVRHDRSRRVFYRIFPPSTTSDKREVEVTMVGEDEVYAWQAMDFNLVNEEFPQSPDWT</sequence>
<name>A0A8H5B233_9AGAR</name>
<keyword evidence="2" id="KW-1185">Reference proteome</keyword>
<evidence type="ECO:0008006" key="3">
    <source>
        <dbReference type="Google" id="ProtNLM"/>
    </source>
</evidence>
<protein>
    <recommendedName>
        <fullName evidence="3">F-box domain-containing protein</fullName>
    </recommendedName>
</protein>
<organism evidence="1 2">
    <name type="scientific">Psilocybe cf. subviscida</name>
    <dbReference type="NCBI Taxonomy" id="2480587"/>
    <lineage>
        <taxon>Eukaryota</taxon>
        <taxon>Fungi</taxon>
        <taxon>Dikarya</taxon>
        <taxon>Basidiomycota</taxon>
        <taxon>Agaricomycotina</taxon>
        <taxon>Agaricomycetes</taxon>
        <taxon>Agaricomycetidae</taxon>
        <taxon>Agaricales</taxon>
        <taxon>Agaricineae</taxon>
        <taxon>Strophariaceae</taxon>
        <taxon>Psilocybe</taxon>
    </lineage>
</organism>
<dbReference type="Proteomes" id="UP000567179">
    <property type="component" value="Unassembled WGS sequence"/>
</dbReference>